<dbReference type="Proteomes" id="UP000305730">
    <property type="component" value="Unassembled WGS sequence"/>
</dbReference>
<reference evidence="5 6" key="2">
    <citation type="submission" date="2019-06" db="EMBL/GenBank/DDBJ databases">
        <title>Co-occurence of chitin degradation, pigmentation and bioactivity in marine Pseudoalteromonas.</title>
        <authorList>
            <person name="Sonnenschein E.C."/>
            <person name="Bech P.K."/>
        </authorList>
    </citation>
    <scope>NUCLEOTIDE SEQUENCE [LARGE SCALE GENOMIC DNA]</scope>
    <source>
        <strain evidence="6">S2231</strain>
        <strain evidence="3 5">S2233</strain>
    </source>
</reference>
<dbReference type="SUPFAM" id="SSF56601">
    <property type="entry name" value="beta-lactamase/transpeptidase-like"/>
    <property type="match status" value="1"/>
</dbReference>
<evidence type="ECO:0000313" key="3">
    <source>
        <dbReference type="EMBL" id="TMP47156.1"/>
    </source>
</evidence>
<organism evidence="4 6">
    <name type="scientific">Pseudoalteromonas citrea</name>
    <dbReference type="NCBI Taxonomy" id="43655"/>
    <lineage>
        <taxon>Bacteria</taxon>
        <taxon>Pseudomonadati</taxon>
        <taxon>Pseudomonadota</taxon>
        <taxon>Gammaproteobacteria</taxon>
        <taxon>Alteromonadales</taxon>
        <taxon>Pseudoalteromonadaceae</taxon>
        <taxon>Pseudoalteromonas</taxon>
    </lineage>
</organism>
<dbReference type="RefSeq" id="WP_138594170.1">
    <property type="nucleotide sequence ID" value="NZ_PNCK01000004.1"/>
</dbReference>
<sequence>MHKKLKLKSAVMFMLFMSTCGRVDASNMNTSIESQHTAPKATEVEAKGRFWDLPYLEKAFITPKPEENEDGITVGKLDLNNTGKAGIIDFATAIAENKYGQYDSLLISHKGKLVFESYYHRGRVDLPHDQASAAKAYTSLLLGRAMQLGYLSMADLHKPLVHFLKGLDTEQLVKGAENITLHKVLTMRSGLKIHQEKADELSKRHSQLSSTVVNRVHGQGFVQELLVHSKPITPASQSFVYGNYNPTLVMQVIAAVVPGNVDKFIENELLDKLGITDYRWMTAISGLPEAGWRVSLKSRDMMKLAELVRNDGNWQGEQLIPVVYLDKATQKLTKPVSDWIPKHYSYGYFWYQTDVDINDKSYSTHIAWGGGGQRLIIVKELDLTIVTTGHDADDRIFEHIAKSVIPAFVL</sequence>
<dbReference type="InterPro" id="IPR001466">
    <property type="entry name" value="Beta-lactam-related"/>
</dbReference>
<reference evidence="4" key="3">
    <citation type="submission" date="2019-09" db="EMBL/GenBank/DDBJ databases">
        <title>Co-occurence of chitin degradation, pigmentation and bioactivity in marine Pseudoalteromonas.</title>
        <authorList>
            <person name="Sonnenschein E.C."/>
            <person name="Bech P.K."/>
        </authorList>
    </citation>
    <scope>NUCLEOTIDE SEQUENCE</scope>
    <source>
        <strain evidence="4">S2231</strain>
    </source>
</reference>
<dbReference type="InterPro" id="IPR050789">
    <property type="entry name" value="Diverse_Enzym_Activities"/>
</dbReference>
<name>A0A5S3XN64_9GAMM</name>
<keyword evidence="4" id="KW-0378">Hydrolase</keyword>
<evidence type="ECO:0000256" key="1">
    <source>
        <dbReference type="SAM" id="SignalP"/>
    </source>
</evidence>
<dbReference type="GO" id="GO:0016787">
    <property type="term" value="F:hydrolase activity"/>
    <property type="evidence" value="ECO:0007669"/>
    <property type="project" value="UniProtKB-KW"/>
</dbReference>
<dbReference type="EMBL" id="PNCL01000060">
    <property type="protein sequence ID" value="TMP58087.1"/>
    <property type="molecule type" value="Genomic_DNA"/>
</dbReference>
<accession>A0A5S3XN64</accession>
<evidence type="ECO:0000313" key="4">
    <source>
        <dbReference type="EMBL" id="TMP58087.1"/>
    </source>
</evidence>
<dbReference type="EMBL" id="PNCK01000004">
    <property type="protein sequence ID" value="TMP47156.1"/>
    <property type="molecule type" value="Genomic_DNA"/>
</dbReference>
<dbReference type="OrthoDB" id="9814204at2"/>
<evidence type="ECO:0000313" key="5">
    <source>
        <dbReference type="Proteomes" id="UP000305730"/>
    </source>
</evidence>
<dbReference type="Proteomes" id="UP000307706">
    <property type="component" value="Unassembled WGS sequence"/>
</dbReference>
<dbReference type="InterPro" id="IPR012338">
    <property type="entry name" value="Beta-lactam/transpept-like"/>
</dbReference>
<dbReference type="AlphaFoldDB" id="A0A5S3XN64"/>
<keyword evidence="5" id="KW-1185">Reference proteome</keyword>
<evidence type="ECO:0000259" key="2">
    <source>
        <dbReference type="Pfam" id="PF00144"/>
    </source>
</evidence>
<dbReference type="Gene3D" id="3.40.710.10">
    <property type="entry name" value="DD-peptidase/beta-lactamase superfamily"/>
    <property type="match status" value="1"/>
</dbReference>
<gene>
    <name evidence="4" type="ORF">CWB96_12465</name>
    <name evidence="3" type="ORF">CWB97_00510</name>
</gene>
<proteinExistence type="predicted"/>
<evidence type="ECO:0000313" key="6">
    <source>
        <dbReference type="Proteomes" id="UP000307706"/>
    </source>
</evidence>
<reference evidence="5 6" key="1">
    <citation type="submission" date="2017-12" db="EMBL/GenBank/DDBJ databases">
        <authorList>
            <person name="Paulsen S."/>
            <person name="Gram L.K."/>
        </authorList>
    </citation>
    <scope>NUCLEOTIDE SEQUENCE [LARGE SCALE GENOMIC DNA]</scope>
    <source>
        <strain evidence="4 6">S2231</strain>
        <strain evidence="3 5">S2233</strain>
    </source>
</reference>
<feature type="signal peptide" evidence="1">
    <location>
        <begin position="1"/>
        <end position="25"/>
    </location>
</feature>
<feature type="chain" id="PRO_5024330045" evidence="1">
    <location>
        <begin position="26"/>
        <end position="410"/>
    </location>
</feature>
<dbReference type="Pfam" id="PF00144">
    <property type="entry name" value="Beta-lactamase"/>
    <property type="match status" value="1"/>
</dbReference>
<dbReference type="PANTHER" id="PTHR43283:SF7">
    <property type="entry name" value="BETA-LACTAMASE-RELATED DOMAIN-CONTAINING PROTEIN"/>
    <property type="match status" value="1"/>
</dbReference>
<comment type="caution">
    <text evidence="4">The sequence shown here is derived from an EMBL/GenBank/DDBJ whole genome shotgun (WGS) entry which is preliminary data.</text>
</comment>
<feature type="domain" description="Beta-lactamase-related" evidence="2">
    <location>
        <begin position="104"/>
        <end position="386"/>
    </location>
</feature>
<protein>
    <submittedName>
        <fullName evidence="4">Hydrolase</fullName>
    </submittedName>
</protein>
<keyword evidence="1" id="KW-0732">Signal</keyword>
<dbReference type="PANTHER" id="PTHR43283">
    <property type="entry name" value="BETA-LACTAMASE-RELATED"/>
    <property type="match status" value="1"/>
</dbReference>